<keyword evidence="1" id="KW-0472">Membrane</keyword>
<keyword evidence="1" id="KW-1133">Transmembrane helix</keyword>
<accession>A0ABW2C386</accession>
<comment type="caution">
    <text evidence="2">The sequence shown here is derived from an EMBL/GenBank/DDBJ whole genome shotgun (WGS) entry which is preliminary data.</text>
</comment>
<reference evidence="3" key="1">
    <citation type="journal article" date="2019" name="Int. J. Syst. Evol. Microbiol.">
        <title>The Global Catalogue of Microorganisms (GCM) 10K type strain sequencing project: providing services to taxonomists for standard genome sequencing and annotation.</title>
        <authorList>
            <consortium name="The Broad Institute Genomics Platform"/>
            <consortium name="The Broad Institute Genome Sequencing Center for Infectious Disease"/>
            <person name="Wu L."/>
            <person name="Ma J."/>
        </authorList>
    </citation>
    <scope>NUCLEOTIDE SEQUENCE [LARGE SCALE GENOMIC DNA]</scope>
    <source>
        <strain evidence="3">KCTC 32255</strain>
    </source>
</reference>
<sequence length="184" mass="19819">MLTAAEYEERYGPNPRSVIFLLVSAVFVGVFLWPGPDIPILVRVLGLALFGGGSVIMLLLMFSRKTALRVDSSGITLGGSPPRYRATTAFVPWRDVVAVVLWRQRMAPGARMDYVGVQRKKGLPPLPGPGTGRLGQRTASVIIPHIPGEVTVASRPVNGWSLDPASLESSVKRVAPHVSVIDAR</sequence>
<keyword evidence="3" id="KW-1185">Reference proteome</keyword>
<dbReference type="EMBL" id="JBHSXX010000001">
    <property type="protein sequence ID" value="MFC6869757.1"/>
    <property type="molecule type" value="Genomic_DNA"/>
</dbReference>
<protein>
    <recommendedName>
        <fullName evidence="4">PH domain-containing protein</fullName>
    </recommendedName>
</protein>
<dbReference type="RefSeq" id="WP_345397784.1">
    <property type="nucleotide sequence ID" value="NZ_BAABLA010000027.1"/>
</dbReference>
<name>A0ABW2C386_9PSEU</name>
<feature type="transmembrane region" description="Helical" evidence="1">
    <location>
        <begin position="40"/>
        <end position="62"/>
    </location>
</feature>
<organism evidence="2 3">
    <name type="scientific">Haloechinothrix salitolerans</name>
    <dbReference type="NCBI Taxonomy" id="926830"/>
    <lineage>
        <taxon>Bacteria</taxon>
        <taxon>Bacillati</taxon>
        <taxon>Actinomycetota</taxon>
        <taxon>Actinomycetes</taxon>
        <taxon>Pseudonocardiales</taxon>
        <taxon>Pseudonocardiaceae</taxon>
        <taxon>Haloechinothrix</taxon>
    </lineage>
</organism>
<evidence type="ECO:0000313" key="3">
    <source>
        <dbReference type="Proteomes" id="UP001596337"/>
    </source>
</evidence>
<keyword evidence="1" id="KW-0812">Transmembrane</keyword>
<evidence type="ECO:0000313" key="2">
    <source>
        <dbReference type="EMBL" id="MFC6869757.1"/>
    </source>
</evidence>
<evidence type="ECO:0000256" key="1">
    <source>
        <dbReference type="SAM" id="Phobius"/>
    </source>
</evidence>
<evidence type="ECO:0008006" key="4">
    <source>
        <dbReference type="Google" id="ProtNLM"/>
    </source>
</evidence>
<feature type="transmembrane region" description="Helical" evidence="1">
    <location>
        <begin position="17"/>
        <end position="34"/>
    </location>
</feature>
<proteinExistence type="predicted"/>
<gene>
    <name evidence="2" type="ORF">ACFQGD_21680</name>
</gene>
<dbReference type="Proteomes" id="UP001596337">
    <property type="component" value="Unassembled WGS sequence"/>
</dbReference>